<feature type="transmembrane region" description="Helical" evidence="7">
    <location>
        <begin position="149"/>
        <end position="172"/>
    </location>
</feature>
<gene>
    <name evidence="9" type="primary">ccoG</name>
    <name evidence="9" type="ORF">H9853_02405</name>
</gene>
<dbReference type="PANTHER" id="PTHR30176:SF3">
    <property type="entry name" value="FERREDOXIN-TYPE PROTEIN NAPH"/>
    <property type="match status" value="1"/>
</dbReference>
<feature type="transmembrane region" description="Helical" evidence="7">
    <location>
        <begin position="78"/>
        <end position="99"/>
    </location>
</feature>
<keyword evidence="3" id="KW-0479">Metal-binding</keyword>
<proteinExistence type="predicted"/>
<dbReference type="GO" id="GO:0051539">
    <property type="term" value="F:4 iron, 4 sulfur cluster binding"/>
    <property type="evidence" value="ECO:0007669"/>
    <property type="project" value="UniProtKB-KW"/>
</dbReference>
<evidence type="ECO:0000256" key="2">
    <source>
        <dbReference type="ARBA" id="ARBA00022485"/>
    </source>
</evidence>
<keyword evidence="1" id="KW-0813">Transport</keyword>
<feature type="transmembrane region" description="Helical" evidence="7">
    <location>
        <begin position="187"/>
        <end position="208"/>
    </location>
</feature>
<keyword evidence="7" id="KW-0812">Transmembrane</keyword>
<dbReference type="InterPro" id="IPR017896">
    <property type="entry name" value="4Fe4S_Fe-S-bd"/>
</dbReference>
<reference evidence="9" key="1">
    <citation type="journal article" date="2021" name="PeerJ">
        <title>Extensive microbial diversity within the chicken gut microbiome revealed by metagenomics and culture.</title>
        <authorList>
            <person name="Gilroy R."/>
            <person name="Ravi A."/>
            <person name="Getino M."/>
            <person name="Pursley I."/>
            <person name="Horton D.L."/>
            <person name="Alikhan N.F."/>
            <person name="Baker D."/>
            <person name="Gharbi K."/>
            <person name="Hall N."/>
            <person name="Watson M."/>
            <person name="Adriaenssens E.M."/>
            <person name="Foster-Nyarko E."/>
            <person name="Jarju S."/>
            <person name="Secka A."/>
            <person name="Antonio M."/>
            <person name="Oren A."/>
            <person name="Chaudhuri R.R."/>
            <person name="La Ragione R."/>
            <person name="Hildebrand F."/>
            <person name="Pallen M.J."/>
        </authorList>
    </citation>
    <scope>NUCLEOTIDE SEQUENCE</scope>
    <source>
        <strain evidence="9">1719</strain>
    </source>
</reference>
<sequence>MGTSTLNQKTSGEKARKWVYAKKPSGPLLKKRQFVGYSLIAFLFIAPFLRIDGEPFLMFNIIERKFVIFGNIFWPEDLYVFVFGMLIILVCIVLFTAVYGRVWCGWTCPQTVFMELIFRPIEYLIEGDRTQQMRVARQPKTWKVRQKKILKYSIFYLISFFIANIFLAYIIGTDELLKIISEPPSEHIVGLLSILIFSFVFFFVFAYVRDIVCTHICPYGRLQGVLVDDNSSVIAYNYNRGEPRGKKSRKEIDELGDCIDCNLCVHVCPTGIDIRDGLQLECVSCTNCIDACDEVMIKLDRPTRLIGFYTTEELKDNKKKKGNTRAVVYTSFLFVLVSIFAFLIFSRSDVSGTLLRATGSTYQTRDDGTITNLYSLQLINKTNKQMEVELVPENPEYGIQVVNPKLNLGRGEASEMNFFLILPKEKIETYKTKVKVNVVYEDKVIETLNTTFIGPVTN</sequence>
<dbReference type="GO" id="GO:0046872">
    <property type="term" value="F:metal ion binding"/>
    <property type="evidence" value="ECO:0007669"/>
    <property type="project" value="UniProtKB-KW"/>
</dbReference>
<comment type="caution">
    <text evidence="9">The sequence shown here is derived from an EMBL/GenBank/DDBJ whole genome shotgun (WGS) entry which is preliminary data.</text>
</comment>
<keyword evidence="4" id="KW-0249">Electron transport</keyword>
<organism evidence="9 10">
    <name type="scientific">Candidatus Sphingobacterium stercoripullorum</name>
    <dbReference type="NCBI Taxonomy" id="2838759"/>
    <lineage>
        <taxon>Bacteria</taxon>
        <taxon>Pseudomonadati</taxon>
        <taxon>Bacteroidota</taxon>
        <taxon>Sphingobacteriia</taxon>
        <taxon>Sphingobacteriales</taxon>
        <taxon>Sphingobacteriaceae</taxon>
        <taxon>Sphingobacterium</taxon>
    </lineage>
</organism>
<evidence type="ECO:0000256" key="3">
    <source>
        <dbReference type="ARBA" id="ARBA00022723"/>
    </source>
</evidence>
<dbReference type="InterPro" id="IPR051684">
    <property type="entry name" value="Electron_Trans/Redox"/>
</dbReference>
<dbReference type="EMBL" id="DXEZ01000069">
    <property type="protein sequence ID" value="HIX53853.1"/>
    <property type="molecule type" value="Genomic_DNA"/>
</dbReference>
<keyword evidence="2" id="KW-0004">4Fe-4S</keyword>
<feature type="transmembrane region" description="Helical" evidence="7">
    <location>
        <begin position="34"/>
        <end position="51"/>
    </location>
</feature>
<dbReference type="InterPro" id="IPR014116">
    <property type="entry name" value="Cyt_c_oxidase_cbb3_FixG"/>
</dbReference>
<evidence type="ECO:0000256" key="1">
    <source>
        <dbReference type="ARBA" id="ARBA00022448"/>
    </source>
</evidence>
<dbReference type="InterPro" id="IPR017900">
    <property type="entry name" value="4Fe4S_Fe_S_CS"/>
</dbReference>
<keyword evidence="6" id="KW-0411">Iron-sulfur</keyword>
<evidence type="ECO:0000256" key="4">
    <source>
        <dbReference type="ARBA" id="ARBA00022982"/>
    </source>
</evidence>
<accession>A0A9D1W7G1</accession>
<dbReference type="Gene3D" id="2.60.40.10">
    <property type="entry name" value="Immunoglobulins"/>
    <property type="match status" value="1"/>
</dbReference>
<dbReference type="PANTHER" id="PTHR30176">
    <property type="entry name" value="FERREDOXIN-TYPE PROTEIN NAPH"/>
    <property type="match status" value="1"/>
</dbReference>
<dbReference type="PROSITE" id="PS00198">
    <property type="entry name" value="4FE4S_FER_1"/>
    <property type="match status" value="1"/>
</dbReference>
<dbReference type="InterPro" id="IPR032879">
    <property type="entry name" value="FixG_C"/>
</dbReference>
<keyword evidence="7" id="KW-1133">Transmembrane helix</keyword>
<dbReference type="Pfam" id="PF12801">
    <property type="entry name" value="Fer4_5"/>
    <property type="match status" value="1"/>
</dbReference>
<name>A0A9D1W7G1_9SPHI</name>
<evidence type="ECO:0000256" key="7">
    <source>
        <dbReference type="SAM" id="Phobius"/>
    </source>
</evidence>
<feature type="domain" description="4Fe-4S ferredoxin-type" evidence="8">
    <location>
        <begin position="248"/>
        <end position="277"/>
    </location>
</feature>
<dbReference type="Gene3D" id="3.30.70.20">
    <property type="match status" value="1"/>
</dbReference>
<evidence type="ECO:0000256" key="6">
    <source>
        <dbReference type="ARBA" id="ARBA00023014"/>
    </source>
</evidence>
<dbReference type="AlphaFoldDB" id="A0A9D1W7G1"/>
<dbReference type="PROSITE" id="PS51379">
    <property type="entry name" value="4FE4S_FER_2"/>
    <property type="match status" value="1"/>
</dbReference>
<dbReference type="GO" id="GO:0005886">
    <property type="term" value="C:plasma membrane"/>
    <property type="evidence" value="ECO:0007669"/>
    <property type="project" value="TreeGrafter"/>
</dbReference>
<evidence type="ECO:0000313" key="10">
    <source>
        <dbReference type="Proteomes" id="UP000824156"/>
    </source>
</evidence>
<evidence type="ECO:0000313" key="9">
    <source>
        <dbReference type="EMBL" id="HIX53853.1"/>
    </source>
</evidence>
<dbReference type="NCBIfam" id="TIGR02745">
    <property type="entry name" value="ccoG_rdxA_fixG"/>
    <property type="match status" value="1"/>
</dbReference>
<evidence type="ECO:0000256" key="5">
    <source>
        <dbReference type="ARBA" id="ARBA00023004"/>
    </source>
</evidence>
<evidence type="ECO:0000259" key="8">
    <source>
        <dbReference type="PROSITE" id="PS51379"/>
    </source>
</evidence>
<dbReference type="SUPFAM" id="SSF54862">
    <property type="entry name" value="4Fe-4S ferredoxins"/>
    <property type="match status" value="1"/>
</dbReference>
<dbReference type="Proteomes" id="UP000824156">
    <property type="component" value="Unassembled WGS sequence"/>
</dbReference>
<dbReference type="Pfam" id="PF11614">
    <property type="entry name" value="FixG_C"/>
    <property type="match status" value="1"/>
</dbReference>
<keyword evidence="5" id="KW-0408">Iron</keyword>
<keyword evidence="7" id="KW-0472">Membrane</keyword>
<reference evidence="9" key="2">
    <citation type="submission" date="2021-04" db="EMBL/GenBank/DDBJ databases">
        <authorList>
            <person name="Gilroy R."/>
        </authorList>
    </citation>
    <scope>NUCLEOTIDE SEQUENCE</scope>
    <source>
        <strain evidence="9">1719</strain>
    </source>
</reference>
<dbReference type="Pfam" id="PF13746">
    <property type="entry name" value="Fer4_18"/>
    <property type="match status" value="1"/>
</dbReference>
<protein>
    <submittedName>
        <fullName evidence="9">Cytochrome c oxidase accessory protein CcoG</fullName>
    </submittedName>
</protein>
<feature type="transmembrane region" description="Helical" evidence="7">
    <location>
        <begin position="326"/>
        <end position="345"/>
    </location>
</feature>
<dbReference type="InterPro" id="IPR013783">
    <property type="entry name" value="Ig-like_fold"/>
</dbReference>